<evidence type="ECO:0000256" key="1">
    <source>
        <dbReference type="SAM" id="MobiDB-lite"/>
    </source>
</evidence>
<evidence type="ECO:0000313" key="3">
    <source>
        <dbReference type="EMBL" id="AXL21767.1"/>
    </source>
</evidence>
<keyword evidence="2" id="KW-0472">Membrane</keyword>
<dbReference type="KEGG" id="meg:DKB62_09445"/>
<accession>A0A346B0X4</accession>
<dbReference type="Proteomes" id="UP000254337">
    <property type="component" value="Chromosome"/>
</dbReference>
<dbReference type="InterPro" id="IPR007060">
    <property type="entry name" value="FtsL/DivIC"/>
</dbReference>
<name>A0A346B0X4_9FIRM</name>
<feature type="compositionally biased region" description="Basic residues" evidence="1">
    <location>
        <begin position="7"/>
        <end position="22"/>
    </location>
</feature>
<organism evidence="3 4">
    <name type="scientific">Megasphaera stantonii</name>
    <dbReference type="NCBI Taxonomy" id="2144175"/>
    <lineage>
        <taxon>Bacteria</taxon>
        <taxon>Bacillati</taxon>
        <taxon>Bacillota</taxon>
        <taxon>Negativicutes</taxon>
        <taxon>Veillonellales</taxon>
        <taxon>Veillonellaceae</taxon>
        <taxon>Megasphaera</taxon>
    </lineage>
</organism>
<keyword evidence="2" id="KW-0812">Transmembrane</keyword>
<evidence type="ECO:0000313" key="4">
    <source>
        <dbReference type="Proteomes" id="UP000254337"/>
    </source>
</evidence>
<evidence type="ECO:0000256" key="2">
    <source>
        <dbReference type="SAM" id="Phobius"/>
    </source>
</evidence>
<dbReference type="AlphaFoldDB" id="A0A346B0X4"/>
<gene>
    <name evidence="3" type="ORF">DKB62_09445</name>
</gene>
<feature type="transmembrane region" description="Helical" evidence="2">
    <location>
        <begin position="27"/>
        <end position="49"/>
    </location>
</feature>
<keyword evidence="4" id="KW-1185">Reference proteome</keyword>
<dbReference type="RefSeq" id="WP_087476791.1">
    <property type="nucleotide sequence ID" value="NZ_CAUWMV010000003.1"/>
</dbReference>
<sequence length="108" mass="12887">MTEKRDGRLRRTGTVRRRRTKKKKGMTLYKGIVLLILLVGGVFLCLRMYQMWQIHEDMKRTLQQEQALTEENQRLKDRKEQLISPDAVEKQAREQFGLAEPGEIPYRR</sequence>
<feature type="region of interest" description="Disordered" evidence="1">
    <location>
        <begin position="1"/>
        <end position="22"/>
    </location>
</feature>
<reference evidence="3 4" key="1">
    <citation type="submission" date="2018-05" db="EMBL/GenBank/DDBJ databases">
        <title>Complete genome sequence of Megasphaera sp. AJH120T, isolated from the ceca of a chicken.</title>
        <authorList>
            <person name="Maki J."/>
            <person name="Looft T."/>
        </authorList>
    </citation>
    <scope>NUCLEOTIDE SEQUENCE [LARGE SCALE GENOMIC DNA]</scope>
    <source>
        <strain evidence="3 4">AJH120</strain>
    </source>
</reference>
<dbReference type="OrthoDB" id="9815382at2"/>
<protein>
    <submittedName>
        <fullName evidence="3">Septum formation initiator family protein</fullName>
    </submittedName>
</protein>
<dbReference type="Pfam" id="PF04977">
    <property type="entry name" value="DivIC"/>
    <property type="match status" value="1"/>
</dbReference>
<proteinExistence type="predicted"/>
<dbReference type="EMBL" id="CP029462">
    <property type="protein sequence ID" value="AXL21767.1"/>
    <property type="molecule type" value="Genomic_DNA"/>
</dbReference>
<keyword evidence="2" id="KW-1133">Transmembrane helix</keyword>